<dbReference type="RefSeq" id="WP_399621772.1">
    <property type="nucleotide sequence ID" value="NZ_JBITYT010000023.1"/>
</dbReference>
<sequence>MPRVNVPLNTPTRAGIALTTTPGDATNHHVMVNDGRTAILIKNTGSTVARVVTFKISKKVDGQAVTARTASLVAGEQKLFGPFSVEEYGGRMEIDVAHAELTLTPIKL</sequence>
<accession>A0ABW8D5H4</accession>
<comment type="caution">
    <text evidence="1">The sequence shown here is derived from an EMBL/GenBank/DDBJ whole genome shotgun (WGS) entry which is preliminary data.</text>
</comment>
<proteinExistence type="predicted"/>
<evidence type="ECO:0000313" key="1">
    <source>
        <dbReference type="EMBL" id="MFI9123900.1"/>
    </source>
</evidence>
<organism evidence="1 2">
    <name type="scientific">Streptomyces bikiniensis</name>
    <dbReference type="NCBI Taxonomy" id="1896"/>
    <lineage>
        <taxon>Bacteria</taxon>
        <taxon>Bacillati</taxon>
        <taxon>Actinomycetota</taxon>
        <taxon>Actinomycetes</taxon>
        <taxon>Kitasatosporales</taxon>
        <taxon>Streptomycetaceae</taxon>
        <taxon>Streptomyces</taxon>
    </lineage>
</organism>
<name>A0ABW8D5H4_STRBI</name>
<evidence type="ECO:0000313" key="2">
    <source>
        <dbReference type="Proteomes" id="UP001614391"/>
    </source>
</evidence>
<reference evidence="1 2" key="1">
    <citation type="submission" date="2024-10" db="EMBL/GenBank/DDBJ databases">
        <title>The Natural Products Discovery Center: Release of the First 8490 Sequenced Strains for Exploring Actinobacteria Biosynthetic Diversity.</title>
        <authorList>
            <person name="Kalkreuter E."/>
            <person name="Kautsar S.A."/>
            <person name="Yang D."/>
            <person name="Bader C.D."/>
            <person name="Teijaro C.N."/>
            <person name="Fluegel L."/>
            <person name="Davis C.M."/>
            <person name="Simpson J.R."/>
            <person name="Lauterbach L."/>
            <person name="Steele A.D."/>
            <person name="Gui C."/>
            <person name="Meng S."/>
            <person name="Li G."/>
            <person name="Viehrig K."/>
            <person name="Ye F."/>
            <person name="Su P."/>
            <person name="Kiefer A.F."/>
            <person name="Nichols A."/>
            <person name="Cepeda A.J."/>
            <person name="Yan W."/>
            <person name="Fan B."/>
            <person name="Jiang Y."/>
            <person name="Adhikari A."/>
            <person name="Zheng C.-J."/>
            <person name="Schuster L."/>
            <person name="Cowan T.M."/>
            <person name="Smanski M.J."/>
            <person name="Chevrette M.G."/>
            <person name="De Carvalho L.P.S."/>
            <person name="Shen B."/>
        </authorList>
    </citation>
    <scope>NUCLEOTIDE SEQUENCE [LARGE SCALE GENOMIC DNA]</scope>
    <source>
        <strain evidence="1 2">NPDC053346</strain>
    </source>
</reference>
<dbReference type="EMBL" id="JBITYT010000023">
    <property type="protein sequence ID" value="MFI9123900.1"/>
    <property type="molecule type" value="Genomic_DNA"/>
</dbReference>
<keyword evidence="2" id="KW-1185">Reference proteome</keyword>
<dbReference type="Proteomes" id="UP001614391">
    <property type="component" value="Unassembled WGS sequence"/>
</dbReference>
<gene>
    <name evidence="1" type="ORF">ACIGW0_31665</name>
</gene>
<protein>
    <submittedName>
        <fullName evidence="1">Uncharacterized protein</fullName>
    </submittedName>
</protein>